<dbReference type="GO" id="GO:0000981">
    <property type="term" value="F:DNA-binding transcription factor activity, RNA polymerase II-specific"/>
    <property type="evidence" value="ECO:0007669"/>
    <property type="project" value="TreeGrafter"/>
</dbReference>
<dbReference type="GO" id="GO:0046983">
    <property type="term" value="F:protein dimerization activity"/>
    <property type="evidence" value="ECO:0007669"/>
    <property type="project" value="InterPro"/>
</dbReference>
<dbReference type="SUPFAM" id="SSF47459">
    <property type="entry name" value="HLH, helix-loop-helix DNA-binding domain"/>
    <property type="match status" value="1"/>
</dbReference>
<evidence type="ECO:0000256" key="3">
    <source>
        <dbReference type="ARBA" id="ARBA00023163"/>
    </source>
</evidence>
<keyword evidence="8" id="KW-1185">Reference proteome</keyword>
<evidence type="ECO:0000256" key="1">
    <source>
        <dbReference type="ARBA" id="ARBA00004123"/>
    </source>
</evidence>
<evidence type="ECO:0000259" key="6">
    <source>
        <dbReference type="PROSITE" id="PS50888"/>
    </source>
</evidence>
<protein>
    <submittedName>
        <fullName evidence="7">Helix-loop-helix DNA-binding domain-domain-containing protein</fullName>
    </submittedName>
</protein>
<comment type="subcellular location">
    <subcellularLocation>
        <location evidence="1">Nucleus</location>
    </subcellularLocation>
</comment>
<dbReference type="OMA" id="SIEYIGM"/>
<reference evidence="7 8" key="1">
    <citation type="submission" date="2016-07" db="EMBL/GenBank/DDBJ databases">
        <title>Pervasive Adenine N6-methylation of Active Genes in Fungi.</title>
        <authorList>
            <consortium name="DOE Joint Genome Institute"/>
            <person name="Mondo S.J."/>
            <person name="Dannebaum R.O."/>
            <person name="Kuo R.C."/>
            <person name="Labutti K."/>
            <person name="Haridas S."/>
            <person name="Kuo A."/>
            <person name="Salamov A."/>
            <person name="Ahrendt S.R."/>
            <person name="Lipzen A."/>
            <person name="Sullivan W."/>
            <person name="Andreopoulos W.B."/>
            <person name="Clum A."/>
            <person name="Lindquist E."/>
            <person name="Daum C."/>
            <person name="Ramamoorthy G.K."/>
            <person name="Gryganskyi A."/>
            <person name="Culley D."/>
            <person name="Magnuson J.K."/>
            <person name="James T.Y."/>
            <person name="O'Malley M.A."/>
            <person name="Stajich J.E."/>
            <person name="Spatafora J.W."/>
            <person name="Visel A."/>
            <person name="Grigoriev I.V."/>
        </authorList>
    </citation>
    <scope>NUCLEOTIDE SEQUENCE [LARGE SCALE GENOMIC DNA]</scope>
    <source>
        <strain evidence="7 8">12-1054</strain>
    </source>
</reference>
<dbReference type="PANTHER" id="PTHR46117:SF3">
    <property type="entry name" value="FI24210P1"/>
    <property type="match status" value="1"/>
</dbReference>
<evidence type="ECO:0000256" key="5">
    <source>
        <dbReference type="SAM" id="MobiDB-lite"/>
    </source>
</evidence>
<dbReference type="Proteomes" id="UP000193685">
    <property type="component" value="Unassembled WGS sequence"/>
</dbReference>
<evidence type="ECO:0000256" key="4">
    <source>
        <dbReference type="ARBA" id="ARBA00023242"/>
    </source>
</evidence>
<evidence type="ECO:0000313" key="8">
    <source>
        <dbReference type="Proteomes" id="UP000193685"/>
    </source>
</evidence>
<dbReference type="OrthoDB" id="690068at2759"/>
<accession>A0A1Y2F2L0</accession>
<evidence type="ECO:0000256" key="2">
    <source>
        <dbReference type="ARBA" id="ARBA00023015"/>
    </source>
</evidence>
<dbReference type="RefSeq" id="XP_040723222.1">
    <property type="nucleotide sequence ID" value="XM_040869857.1"/>
</dbReference>
<dbReference type="Gene3D" id="4.10.280.10">
    <property type="entry name" value="Helix-loop-helix DNA-binding domain"/>
    <property type="match status" value="1"/>
</dbReference>
<dbReference type="GeneID" id="63786456"/>
<keyword evidence="3" id="KW-0804">Transcription</keyword>
<dbReference type="GO" id="GO:0000978">
    <property type="term" value="F:RNA polymerase II cis-regulatory region sequence-specific DNA binding"/>
    <property type="evidence" value="ECO:0007669"/>
    <property type="project" value="TreeGrafter"/>
</dbReference>
<keyword evidence="4" id="KW-0539">Nucleus</keyword>
<dbReference type="SMART" id="SM00353">
    <property type="entry name" value="HLH"/>
    <property type="match status" value="1"/>
</dbReference>
<comment type="caution">
    <text evidence="7">The sequence shown here is derived from an EMBL/GenBank/DDBJ whole genome shotgun (WGS) entry which is preliminary data.</text>
</comment>
<evidence type="ECO:0000313" key="7">
    <source>
        <dbReference type="EMBL" id="ORY78111.1"/>
    </source>
</evidence>
<dbReference type="AlphaFoldDB" id="A0A1Y2F2L0"/>
<feature type="domain" description="BHLH" evidence="6">
    <location>
        <begin position="1"/>
        <end position="76"/>
    </location>
</feature>
<gene>
    <name evidence="7" type="ORF">BCR37DRAFT_382358</name>
</gene>
<dbReference type="InterPro" id="IPR036638">
    <property type="entry name" value="HLH_DNA-bd_sf"/>
</dbReference>
<name>A0A1Y2F2L0_PROLT</name>
<proteinExistence type="predicted"/>
<keyword evidence="2" id="KW-0805">Transcription regulation</keyword>
<organism evidence="7 8">
    <name type="scientific">Protomyces lactucae-debilis</name>
    <dbReference type="NCBI Taxonomy" id="2754530"/>
    <lineage>
        <taxon>Eukaryota</taxon>
        <taxon>Fungi</taxon>
        <taxon>Dikarya</taxon>
        <taxon>Ascomycota</taxon>
        <taxon>Taphrinomycotina</taxon>
        <taxon>Taphrinomycetes</taxon>
        <taxon>Taphrinales</taxon>
        <taxon>Protomycetaceae</taxon>
        <taxon>Protomyces</taxon>
    </lineage>
</organism>
<dbReference type="EMBL" id="MCFI01000018">
    <property type="protein sequence ID" value="ORY78111.1"/>
    <property type="molecule type" value="Genomic_DNA"/>
</dbReference>
<dbReference type="CDD" id="cd11387">
    <property type="entry name" value="bHLHzip_USF_MITF"/>
    <property type="match status" value="1"/>
</dbReference>
<dbReference type="GO" id="GO:0005634">
    <property type="term" value="C:nucleus"/>
    <property type="evidence" value="ECO:0007669"/>
    <property type="project" value="UniProtKB-SubCell"/>
</dbReference>
<dbReference type="STRING" id="56484.A0A1Y2F2L0"/>
<dbReference type="InterPro" id="IPR011598">
    <property type="entry name" value="bHLH_dom"/>
</dbReference>
<keyword evidence="7" id="KW-0238">DNA-binding</keyword>
<sequence>MRRYSHNAVERRRRDNINESIQELSHIVPATMLGTAAPQTHSPPPQASPVGGNTVPAAKPNKGVVLRKSIEYIGMLRSELDRRNERVRVLGIPS</sequence>
<dbReference type="PANTHER" id="PTHR46117">
    <property type="entry name" value="FI24210P1"/>
    <property type="match status" value="1"/>
</dbReference>
<dbReference type="Pfam" id="PF00010">
    <property type="entry name" value="HLH"/>
    <property type="match status" value="1"/>
</dbReference>
<dbReference type="InterPro" id="IPR051732">
    <property type="entry name" value="USF"/>
</dbReference>
<dbReference type="PROSITE" id="PS50888">
    <property type="entry name" value="BHLH"/>
    <property type="match status" value="1"/>
</dbReference>
<feature type="region of interest" description="Disordered" evidence="5">
    <location>
        <begin position="33"/>
        <end position="59"/>
    </location>
</feature>